<comment type="pathway">
    <text evidence="2">Organic acid metabolism; glycolate biosynthesis; glycolate from 2-phosphoglycolate: step 1/1.</text>
</comment>
<dbReference type="InterPro" id="IPR041492">
    <property type="entry name" value="HAD_2"/>
</dbReference>
<dbReference type="SFLD" id="SFLDG01135">
    <property type="entry name" value="C1.5.6:_HAD__Beta-PGM__Phospha"/>
    <property type="match status" value="1"/>
</dbReference>
<evidence type="ECO:0000256" key="1">
    <source>
        <dbReference type="ARBA" id="ARBA00000830"/>
    </source>
</evidence>
<dbReference type="Proteomes" id="UP000193334">
    <property type="component" value="Chromosome"/>
</dbReference>
<accession>A0A1W6LM66</accession>
<dbReference type="SFLD" id="SFLDG01129">
    <property type="entry name" value="C1.5:_HAD__Beta-PGM__Phosphata"/>
    <property type="match status" value="1"/>
</dbReference>
<comment type="similarity">
    <text evidence="3">Belongs to the HAD-like hydrolase superfamily. CbbY/CbbZ/Gph/YieH family.</text>
</comment>
<dbReference type="Gene3D" id="1.10.150.240">
    <property type="entry name" value="Putative phosphatase, domain 2"/>
    <property type="match status" value="1"/>
</dbReference>
<dbReference type="Gene3D" id="3.40.50.1000">
    <property type="entry name" value="HAD superfamily/HAD-like"/>
    <property type="match status" value="1"/>
</dbReference>
<comment type="catalytic activity">
    <reaction evidence="1">
        <text>2-phosphoglycolate + H2O = glycolate + phosphate</text>
        <dbReference type="Rhea" id="RHEA:14369"/>
        <dbReference type="ChEBI" id="CHEBI:15377"/>
        <dbReference type="ChEBI" id="CHEBI:29805"/>
        <dbReference type="ChEBI" id="CHEBI:43474"/>
        <dbReference type="ChEBI" id="CHEBI:58033"/>
        <dbReference type="EC" id="3.1.3.18"/>
    </reaction>
</comment>
<dbReference type="InterPro" id="IPR023198">
    <property type="entry name" value="PGP-like_dom2"/>
</dbReference>
<dbReference type="GO" id="GO:0005829">
    <property type="term" value="C:cytosol"/>
    <property type="evidence" value="ECO:0007669"/>
    <property type="project" value="TreeGrafter"/>
</dbReference>
<evidence type="ECO:0000313" key="6">
    <source>
        <dbReference type="Proteomes" id="UP000193334"/>
    </source>
</evidence>
<evidence type="ECO:0000256" key="4">
    <source>
        <dbReference type="ARBA" id="ARBA00013078"/>
    </source>
</evidence>
<dbReference type="KEGG" id="pbp:STSP1_01261"/>
<reference evidence="6" key="1">
    <citation type="submission" date="2017-04" db="EMBL/GenBank/DDBJ databases">
        <title>Comparative genomics and description of representatives of a novel lineage of planctomycetes thriving in anoxic sediments.</title>
        <authorList>
            <person name="Spring S."/>
            <person name="Bunk B."/>
            <person name="Sproer C."/>
        </authorList>
    </citation>
    <scope>NUCLEOTIDE SEQUENCE [LARGE SCALE GENOMIC DNA]</scope>
    <source>
        <strain evidence="6">ST-PulAB-D4</strain>
    </source>
</reference>
<name>A0A1W6LM66_9BACT</name>
<dbReference type="SFLD" id="SFLDS00003">
    <property type="entry name" value="Haloacid_Dehalogenase"/>
    <property type="match status" value="1"/>
</dbReference>
<keyword evidence="5" id="KW-0378">Hydrolase</keyword>
<protein>
    <recommendedName>
        <fullName evidence="4">phosphoglycolate phosphatase</fullName>
        <ecNumber evidence="4">3.1.3.18</ecNumber>
    </recommendedName>
</protein>
<proteinExistence type="inferred from homology"/>
<dbReference type="InterPro" id="IPR006439">
    <property type="entry name" value="HAD-SF_hydro_IA"/>
</dbReference>
<dbReference type="STRING" id="1941349.STSP1_01261"/>
<dbReference type="FunFam" id="3.40.50.1000:FF:000022">
    <property type="entry name" value="Phosphoglycolate phosphatase"/>
    <property type="match status" value="1"/>
</dbReference>
<dbReference type="RefSeq" id="WP_123807004.1">
    <property type="nucleotide sequence ID" value="NZ_CP021023.1"/>
</dbReference>
<dbReference type="PRINTS" id="PR00413">
    <property type="entry name" value="HADHALOGNASE"/>
</dbReference>
<dbReference type="InterPro" id="IPR036412">
    <property type="entry name" value="HAD-like_sf"/>
</dbReference>
<organism evidence="5 6">
    <name type="scientific">Sedimentisphaera salicampi</name>
    <dbReference type="NCBI Taxonomy" id="1941349"/>
    <lineage>
        <taxon>Bacteria</taxon>
        <taxon>Pseudomonadati</taxon>
        <taxon>Planctomycetota</taxon>
        <taxon>Phycisphaerae</taxon>
        <taxon>Sedimentisphaerales</taxon>
        <taxon>Sedimentisphaeraceae</taxon>
        <taxon>Sedimentisphaera</taxon>
    </lineage>
</organism>
<dbReference type="InterPro" id="IPR023214">
    <property type="entry name" value="HAD_sf"/>
</dbReference>
<dbReference type="PANTHER" id="PTHR43434:SF1">
    <property type="entry name" value="PHOSPHOGLYCOLATE PHOSPHATASE"/>
    <property type="match status" value="1"/>
</dbReference>
<sequence>MQYDTVLFDLDGTLIDTVEDLGDTMNKALEQFGFAQITYEQCRVMLGIGLRHFCESALPEGKKGMVDEVMEVFRKIYNDNFCEKTKPYDGIPELLSWLKERGFKLAVITNKNEDISSVIVEKIFGNNVFGAVRGAKDGIGCKPQPGPALGVLERLGSEPAKTLFVGDGETDVETAKNCGCRGVWVKWGFRELEELGEHKPDDIISRPEELKEIIERNKRID</sequence>
<dbReference type="NCBIfam" id="TIGR01549">
    <property type="entry name" value="HAD-SF-IA-v1"/>
    <property type="match status" value="1"/>
</dbReference>
<dbReference type="InterPro" id="IPR050155">
    <property type="entry name" value="HAD-like_hydrolase_sf"/>
</dbReference>
<evidence type="ECO:0000256" key="3">
    <source>
        <dbReference type="ARBA" id="ARBA00006171"/>
    </source>
</evidence>
<dbReference type="EC" id="3.1.3.18" evidence="4"/>
<evidence type="ECO:0000256" key="2">
    <source>
        <dbReference type="ARBA" id="ARBA00004818"/>
    </source>
</evidence>
<keyword evidence="6" id="KW-1185">Reference proteome</keyword>
<gene>
    <name evidence="5" type="primary">gph</name>
    <name evidence="5" type="ORF">STSP1_01261</name>
</gene>
<dbReference type="Pfam" id="PF13419">
    <property type="entry name" value="HAD_2"/>
    <property type="match status" value="1"/>
</dbReference>
<dbReference type="EMBL" id="CP021023">
    <property type="protein sequence ID" value="ARN56869.1"/>
    <property type="molecule type" value="Genomic_DNA"/>
</dbReference>
<evidence type="ECO:0000313" key="5">
    <source>
        <dbReference type="EMBL" id="ARN56869.1"/>
    </source>
</evidence>
<dbReference type="GO" id="GO:0006281">
    <property type="term" value="P:DNA repair"/>
    <property type="evidence" value="ECO:0007669"/>
    <property type="project" value="TreeGrafter"/>
</dbReference>
<dbReference type="GO" id="GO:0008967">
    <property type="term" value="F:phosphoglycolate phosphatase activity"/>
    <property type="evidence" value="ECO:0007669"/>
    <property type="project" value="UniProtKB-EC"/>
</dbReference>
<dbReference type="PANTHER" id="PTHR43434">
    <property type="entry name" value="PHOSPHOGLYCOLATE PHOSPHATASE"/>
    <property type="match status" value="1"/>
</dbReference>
<dbReference type="AlphaFoldDB" id="A0A1W6LM66"/>
<dbReference type="SUPFAM" id="SSF56784">
    <property type="entry name" value="HAD-like"/>
    <property type="match status" value="1"/>
</dbReference>